<accession>A0A9P5PUX7</accession>
<name>A0A9P5PUX7_9AGAR</name>
<reference evidence="1" key="1">
    <citation type="submission" date="2020-11" db="EMBL/GenBank/DDBJ databases">
        <authorList>
            <consortium name="DOE Joint Genome Institute"/>
            <person name="Ahrendt S."/>
            <person name="Riley R."/>
            <person name="Andreopoulos W."/>
            <person name="Labutti K."/>
            <person name="Pangilinan J."/>
            <person name="Ruiz-Duenas F.J."/>
            <person name="Barrasa J.M."/>
            <person name="Sanchez-Garcia M."/>
            <person name="Camarero S."/>
            <person name="Miyauchi S."/>
            <person name="Serrano A."/>
            <person name="Linde D."/>
            <person name="Babiker R."/>
            <person name="Drula E."/>
            <person name="Ayuso-Fernandez I."/>
            <person name="Pacheco R."/>
            <person name="Padilla G."/>
            <person name="Ferreira P."/>
            <person name="Barriuso J."/>
            <person name="Kellner H."/>
            <person name="Castanera R."/>
            <person name="Alfaro M."/>
            <person name="Ramirez L."/>
            <person name="Pisabarro A.G."/>
            <person name="Kuo A."/>
            <person name="Tritt A."/>
            <person name="Lipzen A."/>
            <person name="He G."/>
            <person name="Yan M."/>
            <person name="Ng V."/>
            <person name="Cullen D."/>
            <person name="Martin F."/>
            <person name="Rosso M.-N."/>
            <person name="Henrissat B."/>
            <person name="Hibbett D."/>
            <person name="Martinez A.T."/>
            <person name="Grigoriev I.V."/>
        </authorList>
    </citation>
    <scope>NUCLEOTIDE SEQUENCE</scope>
    <source>
        <strain evidence="1">AH 40177</strain>
    </source>
</reference>
<protein>
    <submittedName>
        <fullName evidence="1">Uncharacterized protein</fullName>
    </submittedName>
</protein>
<evidence type="ECO:0000313" key="1">
    <source>
        <dbReference type="EMBL" id="KAF9068450.1"/>
    </source>
</evidence>
<dbReference type="OrthoDB" id="2637653at2759"/>
<dbReference type="AlphaFoldDB" id="A0A9P5PUX7"/>
<organism evidence="1 2">
    <name type="scientific">Rhodocollybia butyracea</name>
    <dbReference type="NCBI Taxonomy" id="206335"/>
    <lineage>
        <taxon>Eukaryota</taxon>
        <taxon>Fungi</taxon>
        <taxon>Dikarya</taxon>
        <taxon>Basidiomycota</taxon>
        <taxon>Agaricomycotina</taxon>
        <taxon>Agaricomycetes</taxon>
        <taxon>Agaricomycetidae</taxon>
        <taxon>Agaricales</taxon>
        <taxon>Marasmiineae</taxon>
        <taxon>Omphalotaceae</taxon>
        <taxon>Rhodocollybia</taxon>
    </lineage>
</organism>
<dbReference type="Proteomes" id="UP000772434">
    <property type="component" value="Unassembled WGS sequence"/>
</dbReference>
<comment type="caution">
    <text evidence="1">The sequence shown here is derived from an EMBL/GenBank/DDBJ whole genome shotgun (WGS) entry which is preliminary data.</text>
</comment>
<evidence type="ECO:0000313" key="2">
    <source>
        <dbReference type="Proteomes" id="UP000772434"/>
    </source>
</evidence>
<dbReference type="EMBL" id="JADNRY010000061">
    <property type="protein sequence ID" value="KAF9068450.1"/>
    <property type="molecule type" value="Genomic_DNA"/>
</dbReference>
<gene>
    <name evidence="1" type="ORF">BDP27DRAFT_1364166</name>
</gene>
<keyword evidence="2" id="KW-1185">Reference proteome</keyword>
<sequence>MAVMWPGCFCLSLSKFGDHYPGSEAHHMGSSVFSLIVLSLEQRWSESVQRYFCGNSCNNRDLDEERGESLFFHISGCHTILNLQRLELESAGADGSSSEEKTDIELTTIADVNITTWDAPWDARTFRIIEDETI</sequence>
<proteinExistence type="predicted"/>